<dbReference type="EMBL" id="PVTX01000005">
    <property type="protein sequence ID" value="PRZ07098.1"/>
    <property type="molecule type" value="Genomic_DNA"/>
</dbReference>
<dbReference type="SUPFAM" id="SSF55729">
    <property type="entry name" value="Acyl-CoA N-acyltransferases (Nat)"/>
    <property type="match status" value="1"/>
</dbReference>
<dbReference type="Gene3D" id="3.40.630.30">
    <property type="match status" value="1"/>
</dbReference>
<evidence type="ECO:0000256" key="1">
    <source>
        <dbReference type="ARBA" id="ARBA00003818"/>
    </source>
</evidence>
<accession>A0ABX5EFK3</accession>
<dbReference type="Proteomes" id="UP000239895">
    <property type="component" value="Unassembled WGS sequence"/>
</dbReference>
<comment type="caution">
    <text evidence="6">The sequence shown here is derived from an EMBL/GenBank/DDBJ whole genome shotgun (WGS) entry which is preliminary data.</text>
</comment>
<dbReference type="PANTHER" id="PTHR31438:SF1">
    <property type="entry name" value="LYSINE N-ACYLTRANSFERASE C17G9.06C-RELATED"/>
    <property type="match status" value="1"/>
</dbReference>
<evidence type="ECO:0000256" key="2">
    <source>
        <dbReference type="ARBA" id="ARBA00005102"/>
    </source>
</evidence>
<evidence type="ECO:0000259" key="5">
    <source>
        <dbReference type="SMART" id="SM01006"/>
    </source>
</evidence>
<dbReference type="InterPro" id="IPR016181">
    <property type="entry name" value="Acyl_CoA_acyltransferase"/>
</dbReference>
<dbReference type="InterPro" id="IPR019432">
    <property type="entry name" value="Acyltransferase_MbtK/IucB-like"/>
</dbReference>
<organism evidence="6 7">
    <name type="scientific">Isoptericola halotolerans</name>
    <dbReference type="NCBI Taxonomy" id="300560"/>
    <lineage>
        <taxon>Bacteria</taxon>
        <taxon>Bacillati</taxon>
        <taxon>Actinomycetota</taxon>
        <taxon>Actinomycetes</taxon>
        <taxon>Micrococcales</taxon>
        <taxon>Promicromonosporaceae</taxon>
        <taxon>Isoptericola</taxon>
    </lineage>
</organism>
<dbReference type="PANTHER" id="PTHR31438">
    <property type="entry name" value="LYSINE N-ACYLTRANSFERASE C17G9.06C-RELATED"/>
    <property type="match status" value="1"/>
</dbReference>
<gene>
    <name evidence="6" type="ORF">BCL65_105240</name>
</gene>
<feature type="domain" description="Acyltransferase MbtK/IucB-like conserved" evidence="5">
    <location>
        <begin position="26"/>
        <end position="74"/>
    </location>
</feature>
<sequence length="198" mass="21417">MTRRLHEGTPGEEVWRSSAGSGLRVTVLDPAADVDVLHDWVTRPHAGFFGLGELTRDELRATYEFVDSLPTHHAYLVRAGDDPVALAQLYHPEDDPVAAAYDVEPGDVGAHFFRGGDSVGWGVLGPALVEFAFSLPDVERIVVEPDVRNRPAVARTAAMGFELAGEVRFESPHGPKHAMLAFLTRERALAAVTQPASG</sequence>
<dbReference type="SMART" id="SM01006">
    <property type="entry name" value="AlcB"/>
    <property type="match status" value="1"/>
</dbReference>
<comment type="pathway">
    <text evidence="2">Siderophore biosynthesis; mycobactin biosynthesis.</text>
</comment>
<evidence type="ECO:0000313" key="7">
    <source>
        <dbReference type="Proteomes" id="UP000239895"/>
    </source>
</evidence>
<comment type="function">
    <text evidence="1">Acyltransferase required for the direct transfer of medium- to long-chain fatty acyl moieties from a carrier protein (MbtL) on to the epsilon-amino group of lysine residue in the mycobactin core.</text>
</comment>
<dbReference type="RefSeq" id="WP_106267359.1">
    <property type="nucleotide sequence ID" value="NZ_PVTX01000005.1"/>
</dbReference>
<name>A0ABX5EFK3_9MICO</name>
<proteinExistence type="predicted"/>
<dbReference type="Pfam" id="PF13523">
    <property type="entry name" value="Acetyltransf_8"/>
    <property type="match status" value="1"/>
</dbReference>
<evidence type="ECO:0000313" key="6">
    <source>
        <dbReference type="EMBL" id="PRZ07098.1"/>
    </source>
</evidence>
<reference evidence="6 7" key="1">
    <citation type="submission" date="2018-03" db="EMBL/GenBank/DDBJ databases">
        <title>Comparative analysis of microorganisms from saline springs in Andes Mountain Range, Colombia.</title>
        <authorList>
            <person name="Rubin E."/>
        </authorList>
    </citation>
    <scope>NUCLEOTIDE SEQUENCE [LARGE SCALE GENOMIC DNA]</scope>
    <source>
        <strain evidence="6 7">CG 23</strain>
    </source>
</reference>
<keyword evidence="7" id="KW-1185">Reference proteome</keyword>
<evidence type="ECO:0000256" key="3">
    <source>
        <dbReference type="ARBA" id="ARBA00020586"/>
    </source>
</evidence>
<evidence type="ECO:0000256" key="4">
    <source>
        <dbReference type="ARBA" id="ARBA00031122"/>
    </source>
</evidence>
<protein>
    <recommendedName>
        <fullName evidence="3">Lysine N-acyltransferase MbtK</fullName>
    </recommendedName>
    <alternativeName>
        <fullName evidence="4">Mycobactin synthase protein K</fullName>
    </alternativeName>
</protein>